<protein>
    <submittedName>
        <fullName evidence="2">Uncharacterized protein</fullName>
    </submittedName>
</protein>
<keyword evidence="1" id="KW-0812">Transmembrane</keyword>
<feature type="transmembrane region" description="Helical" evidence="1">
    <location>
        <begin position="15"/>
        <end position="36"/>
    </location>
</feature>
<keyword evidence="1" id="KW-1133">Transmembrane helix</keyword>
<evidence type="ECO:0000313" key="3">
    <source>
        <dbReference type="Proteomes" id="UP001500359"/>
    </source>
</evidence>
<keyword evidence="3" id="KW-1185">Reference proteome</keyword>
<dbReference type="Proteomes" id="UP001500359">
    <property type="component" value="Unassembled WGS sequence"/>
</dbReference>
<reference evidence="3" key="1">
    <citation type="journal article" date="2019" name="Int. J. Syst. Evol. Microbiol.">
        <title>The Global Catalogue of Microorganisms (GCM) 10K type strain sequencing project: providing services to taxonomists for standard genome sequencing and annotation.</title>
        <authorList>
            <consortium name="The Broad Institute Genomics Platform"/>
            <consortium name="The Broad Institute Genome Sequencing Center for Infectious Disease"/>
            <person name="Wu L."/>
            <person name="Ma J."/>
        </authorList>
    </citation>
    <scope>NUCLEOTIDE SEQUENCE [LARGE SCALE GENOMIC DNA]</scope>
    <source>
        <strain evidence="3">JCM 15896</strain>
    </source>
</reference>
<dbReference type="EMBL" id="BAAAFD010000001">
    <property type="protein sequence ID" value="GAA0852362.1"/>
    <property type="molecule type" value="Genomic_DNA"/>
</dbReference>
<organism evidence="2 3">
    <name type="scientific">Aliiglaciecola litoralis</name>
    <dbReference type="NCBI Taxonomy" id="582857"/>
    <lineage>
        <taxon>Bacteria</taxon>
        <taxon>Pseudomonadati</taxon>
        <taxon>Pseudomonadota</taxon>
        <taxon>Gammaproteobacteria</taxon>
        <taxon>Alteromonadales</taxon>
        <taxon>Alteromonadaceae</taxon>
        <taxon>Aliiglaciecola</taxon>
    </lineage>
</organism>
<sequence>MIFRRIKVHIQKENWFAVFIDFIIVVFGVFIGIQVANWNESQTFNDKEVQLLNELKNEIKIGIDATYWKANAYQQVTEAAIRSLAVLSNEVDCEPDCWMVLVDFMHASQWQDTRISRSIYDEMRRLGLPRNRTINERVEAILAQNEGNAVIFDDKPIYRNRIRQLIPYAAQRYYWEHCYTYVRGVETYSLDCPEGVSNEDAFQIIKSIISHPDIKLHLTEWASNLATVPDEFAEQNIDALEAIAAIDAELQRR</sequence>
<gene>
    <name evidence="2" type="ORF">GCM10009114_02000</name>
</gene>
<keyword evidence="1" id="KW-0472">Membrane</keyword>
<accession>A0ABN1LC61</accession>
<proteinExistence type="predicted"/>
<name>A0ABN1LC61_9ALTE</name>
<evidence type="ECO:0000256" key="1">
    <source>
        <dbReference type="SAM" id="Phobius"/>
    </source>
</evidence>
<comment type="caution">
    <text evidence="2">The sequence shown here is derived from an EMBL/GenBank/DDBJ whole genome shotgun (WGS) entry which is preliminary data.</text>
</comment>
<evidence type="ECO:0000313" key="2">
    <source>
        <dbReference type="EMBL" id="GAA0852362.1"/>
    </source>
</evidence>
<dbReference type="RefSeq" id="WP_343855723.1">
    <property type="nucleotide sequence ID" value="NZ_BAAAFD010000001.1"/>
</dbReference>